<evidence type="ECO:0000256" key="5">
    <source>
        <dbReference type="RuleBase" id="RU003888"/>
    </source>
</evidence>
<dbReference type="GO" id="GO:0019843">
    <property type="term" value="F:rRNA binding"/>
    <property type="evidence" value="ECO:0007669"/>
    <property type="project" value="UniProtKB-UniRule"/>
</dbReference>
<dbReference type="GO" id="GO:0006412">
    <property type="term" value="P:translation"/>
    <property type="evidence" value="ECO:0007669"/>
    <property type="project" value="UniProtKB-UniRule"/>
</dbReference>
<feature type="compositionally biased region" description="Gly residues" evidence="6">
    <location>
        <begin position="21"/>
        <end position="35"/>
    </location>
</feature>
<dbReference type="AlphaFoldDB" id="A0A1V1PIC0"/>
<keyword evidence="3 4" id="KW-0687">Ribonucleoprotein</keyword>
<dbReference type="InterPro" id="IPR005749">
    <property type="entry name" value="Ribosomal_uL15_bac-type"/>
</dbReference>
<dbReference type="InterPro" id="IPR036227">
    <property type="entry name" value="Ribosomal_uL15/eL18_sf"/>
</dbReference>
<protein>
    <recommendedName>
        <fullName evidence="4">Large ribosomal subunit protein uL15</fullName>
    </recommendedName>
</protein>
<proteinExistence type="inferred from homology"/>
<dbReference type="PANTHER" id="PTHR12934:SF11">
    <property type="entry name" value="LARGE RIBOSOMAL SUBUNIT PROTEIN UL15M"/>
    <property type="match status" value="1"/>
</dbReference>
<dbReference type="PANTHER" id="PTHR12934">
    <property type="entry name" value="50S RIBOSOMAL PROTEIN L15"/>
    <property type="match status" value="1"/>
</dbReference>
<organism evidence="8 9">
    <name type="scientific">Candidatus Magnetoglobus multicellularis str. Araruama</name>
    <dbReference type="NCBI Taxonomy" id="890399"/>
    <lineage>
        <taxon>Bacteria</taxon>
        <taxon>Pseudomonadati</taxon>
        <taxon>Thermodesulfobacteriota</taxon>
        <taxon>Desulfobacteria</taxon>
        <taxon>Desulfobacterales</taxon>
        <taxon>Desulfobacteraceae</taxon>
        <taxon>Candidatus Magnetoglobus</taxon>
    </lineage>
</organism>
<evidence type="ECO:0000256" key="2">
    <source>
        <dbReference type="ARBA" id="ARBA00022980"/>
    </source>
</evidence>
<feature type="region of interest" description="Disordered" evidence="6">
    <location>
        <begin position="1"/>
        <end position="39"/>
    </location>
</feature>
<dbReference type="GO" id="GO:0003735">
    <property type="term" value="F:structural constituent of ribosome"/>
    <property type="evidence" value="ECO:0007669"/>
    <property type="project" value="InterPro"/>
</dbReference>
<reference evidence="9" key="1">
    <citation type="submission" date="2012-11" db="EMBL/GenBank/DDBJ databases">
        <authorList>
            <person name="Lucero-Rivera Y.E."/>
            <person name="Tovar-Ramirez D."/>
        </authorList>
    </citation>
    <scope>NUCLEOTIDE SEQUENCE [LARGE SCALE GENOMIC DNA]</scope>
    <source>
        <strain evidence="9">Araruama</strain>
    </source>
</reference>
<dbReference type="Gene3D" id="3.100.10.10">
    <property type="match status" value="1"/>
</dbReference>
<evidence type="ECO:0000313" key="8">
    <source>
        <dbReference type="EMBL" id="ETR74483.1"/>
    </source>
</evidence>
<dbReference type="InterPro" id="IPR021131">
    <property type="entry name" value="Ribosomal_uL15/eL18"/>
</dbReference>
<comment type="function">
    <text evidence="4">Binds to the 23S rRNA.</text>
</comment>
<name>A0A1V1PIC0_9BACT</name>
<dbReference type="NCBIfam" id="TIGR01071">
    <property type="entry name" value="rplO_bact"/>
    <property type="match status" value="1"/>
</dbReference>
<keyword evidence="4" id="KW-0699">rRNA-binding</keyword>
<dbReference type="GO" id="GO:0022625">
    <property type="term" value="C:cytosolic large ribosomal subunit"/>
    <property type="evidence" value="ECO:0007669"/>
    <property type="project" value="TreeGrafter"/>
</dbReference>
<dbReference type="Proteomes" id="UP000189670">
    <property type="component" value="Unassembled WGS sequence"/>
</dbReference>
<dbReference type="HAMAP" id="MF_01341">
    <property type="entry name" value="Ribosomal_uL15"/>
    <property type="match status" value="1"/>
</dbReference>
<gene>
    <name evidence="4 8" type="primary">rplO</name>
    <name evidence="8" type="ORF">OMM_06287</name>
</gene>
<evidence type="ECO:0000256" key="4">
    <source>
        <dbReference type="HAMAP-Rule" id="MF_01341"/>
    </source>
</evidence>
<sequence length="148" mass="16491">MKLHELAPSPGSRKNRKRLGRGVGSGYGKTAGKGSKGFKCRSGGKVRIGFEGGQMPIHRRLPKRGFTNIFKKEYETVNIEQLVRFKDTDKVMDEAFWRKNRLLKGKGRQIKLLGNGDINFPVNVKVHKASKSAVKKIESAGGKVEIIQ</sequence>
<evidence type="ECO:0000313" key="9">
    <source>
        <dbReference type="Proteomes" id="UP000189670"/>
    </source>
</evidence>
<evidence type="ECO:0000259" key="7">
    <source>
        <dbReference type="Pfam" id="PF00828"/>
    </source>
</evidence>
<comment type="caution">
    <text evidence="8">The sequence shown here is derived from an EMBL/GenBank/DDBJ whole genome shotgun (WGS) entry which is preliminary data.</text>
</comment>
<evidence type="ECO:0000256" key="6">
    <source>
        <dbReference type="SAM" id="MobiDB-lite"/>
    </source>
</evidence>
<dbReference type="PROSITE" id="PS00475">
    <property type="entry name" value="RIBOSOMAL_L15"/>
    <property type="match status" value="1"/>
</dbReference>
<dbReference type="SUPFAM" id="SSF52080">
    <property type="entry name" value="Ribosomal proteins L15p and L18e"/>
    <property type="match status" value="1"/>
</dbReference>
<dbReference type="EMBL" id="ATBP01000006">
    <property type="protein sequence ID" value="ETR74483.1"/>
    <property type="molecule type" value="Genomic_DNA"/>
</dbReference>
<comment type="subunit">
    <text evidence="4">Part of the 50S ribosomal subunit.</text>
</comment>
<keyword evidence="2 4" id="KW-0689">Ribosomal protein</keyword>
<feature type="domain" description="Large ribosomal subunit protein uL15/eL18" evidence="7">
    <location>
        <begin position="77"/>
        <end position="145"/>
    </location>
</feature>
<dbReference type="InterPro" id="IPR030878">
    <property type="entry name" value="Ribosomal_uL15"/>
</dbReference>
<evidence type="ECO:0000256" key="3">
    <source>
        <dbReference type="ARBA" id="ARBA00023274"/>
    </source>
</evidence>
<dbReference type="InterPro" id="IPR001196">
    <property type="entry name" value="Ribosomal_uL15_CS"/>
</dbReference>
<accession>A0A1V1PIC0</accession>
<dbReference type="Pfam" id="PF00828">
    <property type="entry name" value="Ribosomal_L27A"/>
    <property type="match status" value="1"/>
</dbReference>
<keyword evidence="4" id="KW-0694">RNA-binding</keyword>
<comment type="similarity">
    <text evidence="1 4 5">Belongs to the universal ribosomal protein uL15 family.</text>
</comment>
<evidence type="ECO:0000256" key="1">
    <source>
        <dbReference type="ARBA" id="ARBA00007320"/>
    </source>
</evidence>